<dbReference type="KEGG" id="lab:LA76x_2910"/>
<feature type="domain" description="Ribonucleotide reductase large subunit C-terminal" evidence="2">
    <location>
        <begin position="98"/>
        <end position="195"/>
    </location>
</feature>
<organism evidence="3 4">
    <name type="scientific">Lysobacter antibioticus</name>
    <dbReference type="NCBI Taxonomy" id="84531"/>
    <lineage>
        <taxon>Bacteria</taxon>
        <taxon>Pseudomonadati</taxon>
        <taxon>Pseudomonadota</taxon>
        <taxon>Gammaproteobacteria</taxon>
        <taxon>Lysobacterales</taxon>
        <taxon>Lysobacteraceae</taxon>
        <taxon>Lysobacter</taxon>
    </lineage>
</organism>
<dbReference type="Pfam" id="PF02867">
    <property type="entry name" value="Ribonuc_red_lgC"/>
    <property type="match status" value="1"/>
</dbReference>
<dbReference type="PATRIC" id="fig|84531.8.peg.2922"/>
<gene>
    <name evidence="3" type="ORF">LA76x_2910</name>
</gene>
<accession>A0A0S2FBY9</accession>
<evidence type="ECO:0000259" key="2">
    <source>
        <dbReference type="Pfam" id="PF02867"/>
    </source>
</evidence>
<proteinExistence type="predicted"/>
<evidence type="ECO:0000313" key="4">
    <source>
        <dbReference type="Proteomes" id="UP000060787"/>
    </source>
</evidence>
<name>A0A0S2FBY9_LYSAN</name>
<evidence type="ECO:0000256" key="1">
    <source>
        <dbReference type="SAM" id="MobiDB-lite"/>
    </source>
</evidence>
<dbReference type="Gene3D" id="3.20.70.20">
    <property type="match status" value="1"/>
</dbReference>
<dbReference type="STRING" id="84531.LA76x_2910"/>
<dbReference type="RefSeq" id="WP_057918196.1">
    <property type="nucleotide sequence ID" value="NZ_CP011129.1"/>
</dbReference>
<dbReference type="InterPro" id="IPR000788">
    <property type="entry name" value="RNR_lg_C"/>
</dbReference>
<protein>
    <submittedName>
        <fullName evidence="3">Ribonucleotide reductase, barrel domain protein</fullName>
    </submittedName>
</protein>
<reference evidence="3 4" key="1">
    <citation type="journal article" date="2015" name="BMC Genomics">
        <title>Comparative genomics and metabolic profiling of the genus Lysobacter.</title>
        <authorList>
            <person name="de Bruijn I."/>
            <person name="Cheng X."/>
            <person name="de Jager V."/>
            <person name="Exposito R.G."/>
            <person name="Watrous J."/>
            <person name="Patel N."/>
            <person name="Postma J."/>
            <person name="Dorrestein P.C."/>
            <person name="Kobayashi D."/>
            <person name="Raaijmakers J.M."/>
        </authorList>
    </citation>
    <scope>NUCLEOTIDE SEQUENCE [LARGE SCALE GENOMIC DNA]</scope>
    <source>
        <strain evidence="3 4">76</strain>
    </source>
</reference>
<dbReference type="Proteomes" id="UP000060787">
    <property type="component" value="Chromosome"/>
</dbReference>
<dbReference type="AlphaFoldDB" id="A0A0S2FBY9"/>
<dbReference type="EMBL" id="CP011129">
    <property type="protein sequence ID" value="ALN81040.1"/>
    <property type="molecule type" value="Genomic_DNA"/>
</dbReference>
<sequence length="300" mass="32076">MTLLTRFTDPHAVDLWDSRFRWRSGDRLCDRTIDATWQRVAEALAACEGNGGDYWRSRYAFAFGSWQVLPDPRLLRHAGTDTPMPLLSEPQAVVNAGVFVSDPHTRQARFDHKRFGAAAALAVRMLDDAAMAYGPGGNQPLRLGIGMIGVGDALDRLGLAYTSGRSPAVAQAIARSLAFGCLHGALQLAEERGSPAGGSEAGLAGLWMYRGLPASLAEATARNRRHQSLTRIEAQPELACLANGASDALEPARTPETTAPEREGSGLQLARRAIRAAVQPWIDAPVCASARARGEVLAVG</sequence>
<feature type="region of interest" description="Disordered" evidence="1">
    <location>
        <begin position="245"/>
        <end position="266"/>
    </location>
</feature>
<keyword evidence="4" id="KW-1185">Reference proteome</keyword>
<evidence type="ECO:0000313" key="3">
    <source>
        <dbReference type="EMBL" id="ALN81040.1"/>
    </source>
</evidence>
<dbReference type="SUPFAM" id="SSF51998">
    <property type="entry name" value="PFL-like glycyl radical enzymes"/>
    <property type="match status" value="1"/>
</dbReference>